<sequence>MLRFYQIASLCCLFHAANIFAADINSEADSYITRTNAVICIQTNKKLDQARKQMSEVGADKELLKSKIHYLENEISKRRELIDRLDQHHYQENNANYNQLVIQFEELVEERKLTVNEFSTRQAEYVSQYHTVTQLEQQYSAQCIQQVRIDKELYDEVCQYEVISWCKSFVFN</sequence>
<organism evidence="2">
    <name type="scientific">hydrothermal vent metagenome</name>
    <dbReference type="NCBI Taxonomy" id="652676"/>
    <lineage>
        <taxon>unclassified sequences</taxon>
        <taxon>metagenomes</taxon>
        <taxon>ecological metagenomes</taxon>
    </lineage>
</organism>
<proteinExistence type="predicted"/>
<dbReference type="EMBL" id="UOFI01000140">
    <property type="protein sequence ID" value="VAW68989.1"/>
    <property type="molecule type" value="Genomic_DNA"/>
</dbReference>
<feature type="coiled-coil region" evidence="1">
    <location>
        <begin position="47"/>
        <end position="110"/>
    </location>
</feature>
<name>A0A3B0Y494_9ZZZZ</name>
<keyword evidence="1" id="KW-0175">Coiled coil</keyword>
<evidence type="ECO:0000256" key="1">
    <source>
        <dbReference type="SAM" id="Coils"/>
    </source>
</evidence>
<protein>
    <submittedName>
        <fullName evidence="2">Uncharacterized protein</fullName>
    </submittedName>
</protein>
<accession>A0A3B0Y494</accession>
<gene>
    <name evidence="2" type="ORF">MNBD_GAMMA09-1954</name>
</gene>
<reference evidence="2" key="1">
    <citation type="submission" date="2018-06" db="EMBL/GenBank/DDBJ databases">
        <authorList>
            <person name="Zhirakovskaya E."/>
        </authorList>
    </citation>
    <scope>NUCLEOTIDE SEQUENCE</scope>
</reference>
<evidence type="ECO:0000313" key="2">
    <source>
        <dbReference type="EMBL" id="VAW68989.1"/>
    </source>
</evidence>
<dbReference type="AlphaFoldDB" id="A0A3B0Y494"/>